<reference evidence="6" key="2">
    <citation type="submission" date="2020-09" db="EMBL/GenBank/DDBJ databases">
        <authorList>
            <person name="Sun Q."/>
            <person name="Ohkuma M."/>
        </authorList>
    </citation>
    <scope>NUCLEOTIDE SEQUENCE</scope>
    <source>
        <strain evidence="6">JCM 4335</strain>
    </source>
</reference>
<feature type="region of interest" description="Disordered" evidence="4">
    <location>
        <begin position="121"/>
        <end position="149"/>
    </location>
</feature>
<dbReference type="Pfam" id="PF01638">
    <property type="entry name" value="HxlR"/>
    <property type="match status" value="1"/>
</dbReference>
<evidence type="ECO:0000256" key="4">
    <source>
        <dbReference type="SAM" id="MobiDB-lite"/>
    </source>
</evidence>
<feature type="domain" description="HTH hxlR-type" evidence="5">
    <location>
        <begin position="21"/>
        <end position="119"/>
    </location>
</feature>
<keyword evidence="1" id="KW-0805">Transcription regulation</keyword>
<keyword evidence="7" id="KW-1185">Reference proteome</keyword>
<organism evidence="6 7">
    <name type="scientific">Streptomyces roseolilacinus</name>
    <dbReference type="NCBI Taxonomy" id="66904"/>
    <lineage>
        <taxon>Bacteria</taxon>
        <taxon>Bacillati</taxon>
        <taxon>Actinomycetota</taxon>
        <taxon>Actinomycetes</taxon>
        <taxon>Kitasatosporales</taxon>
        <taxon>Streptomycetaceae</taxon>
        <taxon>Streptomyces</taxon>
    </lineage>
</organism>
<dbReference type="PANTHER" id="PTHR33204">
    <property type="entry name" value="TRANSCRIPTIONAL REGULATOR, MARR FAMILY"/>
    <property type="match status" value="1"/>
</dbReference>
<dbReference type="SUPFAM" id="SSF46785">
    <property type="entry name" value="Winged helix' DNA-binding domain"/>
    <property type="match status" value="1"/>
</dbReference>
<evidence type="ECO:0000256" key="1">
    <source>
        <dbReference type="ARBA" id="ARBA00023015"/>
    </source>
</evidence>
<dbReference type="PROSITE" id="PS51118">
    <property type="entry name" value="HTH_HXLR"/>
    <property type="match status" value="1"/>
</dbReference>
<name>A0A918AW19_9ACTN</name>
<dbReference type="Proteomes" id="UP000654123">
    <property type="component" value="Unassembled WGS sequence"/>
</dbReference>
<dbReference type="AlphaFoldDB" id="A0A918AW19"/>
<dbReference type="RefSeq" id="WP_189529756.1">
    <property type="nucleotide sequence ID" value="NZ_BMSV01000001.1"/>
</dbReference>
<dbReference type="InterPro" id="IPR036390">
    <property type="entry name" value="WH_DNA-bd_sf"/>
</dbReference>
<dbReference type="InterPro" id="IPR036388">
    <property type="entry name" value="WH-like_DNA-bd_sf"/>
</dbReference>
<dbReference type="Gene3D" id="1.10.10.10">
    <property type="entry name" value="Winged helix-like DNA-binding domain superfamily/Winged helix DNA-binding domain"/>
    <property type="match status" value="1"/>
</dbReference>
<keyword evidence="3" id="KW-0804">Transcription</keyword>
<sequence length="149" mass="16271">MQVSAKGRASATKPDVNAPLCPSRLVLEHVTSRWGVLVLAALLERPHRFGELRRTVGGVSEKMLAQTLQTLERDGFVHRDAHPVIPPRVDYSLTGLGREAAEQVWALARWSERSVGAVERARRAYDEARPRTRAGSGTGPAAGRDGVSR</sequence>
<accession>A0A918AW19</accession>
<proteinExistence type="predicted"/>
<comment type="caution">
    <text evidence="6">The sequence shown here is derived from an EMBL/GenBank/DDBJ whole genome shotgun (WGS) entry which is preliminary data.</text>
</comment>
<dbReference type="EMBL" id="BMSV01000001">
    <property type="protein sequence ID" value="GGP92027.1"/>
    <property type="molecule type" value="Genomic_DNA"/>
</dbReference>
<evidence type="ECO:0000259" key="5">
    <source>
        <dbReference type="PROSITE" id="PS51118"/>
    </source>
</evidence>
<keyword evidence="2" id="KW-0238">DNA-binding</keyword>
<gene>
    <name evidence="6" type="ORF">GCM10010249_07620</name>
</gene>
<reference evidence="6" key="1">
    <citation type="journal article" date="2014" name="Int. J. Syst. Evol. Microbiol.">
        <title>Complete genome sequence of Corynebacterium casei LMG S-19264T (=DSM 44701T), isolated from a smear-ripened cheese.</title>
        <authorList>
            <consortium name="US DOE Joint Genome Institute (JGI-PGF)"/>
            <person name="Walter F."/>
            <person name="Albersmeier A."/>
            <person name="Kalinowski J."/>
            <person name="Ruckert C."/>
        </authorList>
    </citation>
    <scope>NUCLEOTIDE SEQUENCE</scope>
    <source>
        <strain evidence="6">JCM 4335</strain>
    </source>
</reference>
<evidence type="ECO:0000256" key="3">
    <source>
        <dbReference type="ARBA" id="ARBA00023163"/>
    </source>
</evidence>
<evidence type="ECO:0000313" key="7">
    <source>
        <dbReference type="Proteomes" id="UP000654123"/>
    </source>
</evidence>
<dbReference type="GO" id="GO:0003677">
    <property type="term" value="F:DNA binding"/>
    <property type="evidence" value="ECO:0007669"/>
    <property type="project" value="UniProtKB-KW"/>
</dbReference>
<dbReference type="InterPro" id="IPR002577">
    <property type="entry name" value="HTH_HxlR"/>
</dbReference>
<evidence type="ECO:0000256" key="2">
    <source>
        <dbReference type="ARBA" id="ARBA00023125"/>
    </source>
</evidence>
<dbReference type="PANTHER" id="PTHR33204:SF37">
    <property type="entry name" value="HTH-TYPE TRANSCRIPTIONAL REGULATOR YODB"/>
    <property type="match status" value="1"/>
</dbReference>
<evidence type="ECO:0000313" key="6">
    <source>
        <dbReference type="EMBL" id="GGP92027.1"/>
    </source>
</evidence>
<feature type="compositionally biased region" description="Basic and acidic residues" evidence="4">
    <location>
        <begin position="121"/>
        <end position="130"/>
    </location>
</feature>
<protein>
    <recommendedName>
        <fullName evidence="5">HTH hxlR-type domain-containing protein</fullName>
    </recommendedName>
</protein>